<organism evidence="4 5">
    <name type="scientific">Aeromicrobium ginsengisoli</name>
    <dbReference type="NCBI Taxonomy" id="363867"/>
    <lineage>
        <taxon>Bacteria</taxon>
        <taxon>Bacillati</taxon>
        <taxon>Actinomycetota</taxon>
        <taxon>Actinomycetes</taxon>
        <taxon>Propionibacteriales</taxon>
        <taxon>Nocardioidaceae</taxon>
        <taxon>Aeromicrobium</taxon>
    </lineage>
</organism>
<keyword evidence="2" id="KW-0472">Membrane</keyword>
<feature type="transmembrane region" description="Helical" evidence="2">
    <location>
        <begin position="72"/>
        <end position="94"/>
    </location>
</feature>
<gene>
    <name evidence="4" type="ORF">ESP70_016435</name>
</gene>
<comment type="caution">
    <text evidence="4">The sequence shown here is derived from an EMBL/GenBank/DDBJ whole genome shotgun (WGS) entry which is preliminary data.</text>
</comment>
<evidence type="ECO:0000256" key="1">
    <source>
        <dbReference type="SAM" id="MobiDB-lite"/>
    </source>
</evidence>
<name>A0A5M4FD04_9ACTN</name>
<dbReference type="Pfam" id="PF12089">
    <property type="entry name" value="DUF3566"/>
    <property type="match status" value="1"/>
</dbReference>
<feature type="region of interest" description="Disordered" evidence="1">
    <location>
        <begin position="1"/>
        <end position="55"/>
    </location>
</feature>
<dbReference type="EMBL" id="SDPQ02000003">
    <property type="protein sequence ID" value="KAA1396157.1"/>
    <property type="molecule type" value="Genomic_DNA"/>
</dbReference>
<evidence type="ECO:0000313" key="5">
    <source>
        <dbReference type="Proteomes" id="UP000380867"/>
    </source>
</evidence>
<evidence type="ECO:0000256" key="2">
    <source>
        <dbReference type="SAM" id="Phobius"/>
    </source>
</evidence>
<keyword evidence="5" id="KW-1185">Reference proteome</keyword>
<reference evidence="4" key="1">
    <citation type="submission" date="2019-09" db="EMBL/GenBank/DDBJ databases">
        <authorList>
            <person name="Li J."/>
        </authorList>
    </citation>
    <scope>NUCLEOTIDE SEQUENCE [LARGE SCALE GENOMIC DNA]</scope>
    <source>
        <strain evidence="4">JCM 14732</strain>
    </source>
</reference>
<dbReference type="InterPro" id="IPR021949">
    <property type="entry name" value="DUF3566_TM"/>
</dbReference>
<feature type="domain" description="DUF3566" evidence="3">
    <location>
        <begin position="54"/>
        <end position="171"/>
    </location>
</feature>
<dbReference type="OrthoDB" id="3240216at2"/>
<feature type="compositionally biased region" description="Polar residues" evidence="1">
    <location>
        <begin position="32"/>
        <end position="41"/>
    </location>
</feature>
<keyword evidence="2" id="KW-1133">Transmembrane helix</keyword>
<feature type="transmembrane region" description="Helical" evidence="2">
    <location>
        <begin position="126"/>
        <end position="150"/>
    </location>
</feature>
<accession>A0A5M4FD04</accession>
<keyword evidence="2" id="KW-0812">Transmembrane</keyword>
<feature type="compositionally biased region" description="Polar residues" evidence="1">
    <location>
        <begin position="8"/>
        <end position="18"/>
    </location>
</feature>
<dbReference type="Proteomes" id="UP000380867">
    <property type="component" value="Unassembled WGS sequence"/>
</dbReference>
<proteinExistence type="predicted"/>
<sequence>MTAADYARTTNQSPSSTAVIPAVKDKVETPPERTTTTSGATLSPAPESGSKKERRASLRLTHIEPWSVTRMAFAISVAMMIVAVVAVSIFWVVMEATGVWDQINGSVTSVLSDDSTSFNITDYLGFWRMVGLTLVLSAINVILTTALATIGAHLYNLAAQLLGGVEVTFAEEH</sequence>
<dbReference type="AlphaFoldDB" id="A0A5M4FD04"/>
<evidence type="ECO:0000259" key="3">
    <source>
        <dbReference type="Pfam" id="PF12089"/>
    </source>
</evidence>
<protein>
    <submittedName>
        <fullName evidence="4">DUF3566 domain-containing protein</fullName>
    </submittedName>
</protein>
<evidence type="ECO:0000313" key="4">
    <source>
        <dbReference type="EMBL" id="KAA1396157.1"/>
    </source>
</evidence>